<feature type="domain" description="ABC transporter" evidence="8">
    <location>
        <begin position="72"/>
        <end position="347"/>
    </location>
</feature>
<dbReference type="Proteomes" id="UP001141552">
    <property type="component" value="Unassembled WGS sequence"/>
</dbReference>
<accession>A0A9Q0FNC3</accession>
<evidence type="ECO:0000256" key="4">
    <source>
        <dbReference type="ARBA" id="ARBA00022840"/>
    </source>
</evidence>
<dbReference type="AlphaFoldDB" id="A0A9Q0FNC3"/>
<dbReference type="EMBL" id="JAKUCV010004881">
    <property type="protein sequence ID" value="KAJ4833720.1"/>
    <property type="molecule type" value="Genomic_DNA"/>
</dbReference>
<dbReference type="Pfam" id="PF00005">
    <property type="entry name" value="ABC_tran"/>
    <property type="match status" value="1"/>
</dbReference>
<dbReference type="InterPro" id="IPR003439">
    <property type="entry name" value="ABC_transporter-like_ATP-bd"/>
</dbReference>
<feature type="transmembrane region" description="Helical" evidence="7">
    <location>
        <begin position="527"/>
        <end position="547"/>
    </location>
</feature>
<feature type="transmembrane region" description="Helical" evidence="7">
    <location>
        <begin position="554"/>
        <end position="570"/>
    </location>
</feature>
<dbReference type="FunFam" id="3.40.50.300:FF:002615">
    <property type="entry name" value="ABC transporter"/>
    <property type="match status" value="1"/>
</dbReference>
<dbReference type="PROSITE" id="PS50893">
    <property type="entry name" value="ABC_TRANSPORTER_2"/>
    <property type="match status" value="1"/>
</dbReference>
<sequence length="692" mass="78737">MESGDLYGAGSSLRRGNSLTWRNDGSEIFSTSFGHEQNDEEALIWAALEKQPTYDRVRKGVLTTSIGGATEIDVLNLGFQERRNLVERLVNVAEEDNEKFLLKLKKRFDRMTLLLGPPSCGKTTLLLALAGKLDRSLKIQFSGRVTYNGHDMNEFVPQRTAAYISQHDLHIGEMTVRETLAFSARCQGVGTRYELVAELSRREKAANIKPDPDIDIFMKVFIEEIMELVELNPLRQTIVGLPGLTGLSTEQRKRLTIAVELVANPSIIFMDEPTSGLDARAAAIVMRTVRNTVDTGRTVVCTIHQPSIDIFEAFDELLLLKLGGEEIYVGPLGRRSCHLIKYFEGIRGVRKIEDGYNPATWMLEVTTTAQEMSLGVDFAEIYKSSELYRRNKQLIKELSTPAPGSKDLHFVTQYSQSSLTQCLACLWKQHWSHWRNPPYTGVKFLMTTIVGILLGTMYWDLGSKLTKVQDLFNAMGSMYASVVFLGVQNAASALPVVDVERTVFYRERAAGMYSALPYALAQVIIELPYIFLQAAVYGIIVYAMIGFEWSVTKFFWFLYFMYFSFLYYTYYGMMTMAMSPNLHVALIFSTAFYAIWNLFSGFLIPHSRMPIWWQWYYWISPIAWSLNGLITSQFGDIKASLENGESVDQFLRSYFEFKHEFLWVVAAVVLGFAVLFAFVFAISIKLFNFQKR</sequence>
<protein>
    <submittedName>
        <fullName evidence="9">ABC transporter G member 53</fullName>
    </submittedName>
</protein>
<evidence type="ECO:0000313" key="9">
    <source>
        <dbReference type="EMBL" id="KAJ4833720.1"/>
    </source>
</evidence>
<keyword evidence="4" id="KW-0067">ATP-binding</keyword>
<evidence type="ECO:0000256" key="5">
    <source>
        <dbReference type="ARBA" id="ARBA00022989"/>
    </source>
</evidence>
<dbReference type="InterPro" id="IPR013525">
    <property type="entry name" value="ABC2_TM"/>
</dbReference>
<feature type="transmembrane region" description="Helical" evidence="7">
    <location>
        <begin position="615"/>
        <end position="634"/>
    </location>
</feature>
<name>A0A9Q0FNC3_9ROSI</name>
<reference evidence="9" key="2">
    <citation type="journal article" date="2023" name="Plants (Basel)">
        <title>Annotation of the Turnera subulata (Passifloraceae) Draft Genome Reveals the S-Locus Evolved after the Divergence of Turneroideae from Passifloroideae in a Stepwise Manner.</title>
        <authorList>
            <person name="Henning P.M."/>
            <person name="Roalson E.H."/>
            <person name="Mir W."/>
            <person name="McCubbin A.G."/>
            <person name="Shore J.S."/>
        </authorList>
    </citation>
    <scope>NUCLEOTIDE SEQUENCE</scope>
    <source>
        <strain evidence="9">F60SS</strain>
    </source>
</reference>
<proteinExistence type="predicted"/>
<dbReference type="GO" id="GO:0140359">
    <property type="term" value="F:ABC-type transporter activity"/>
    <property type="evidence" value="ECO:0007669"/>
    <property type="project" value="InterPro"/>
</dbReference>
<dbReference type="PANTHER" id="PTHR48040:SF45">
    <property type="entry name" value="PLEIOTROPIC DRUG RESISTANCE PROTEIN 1-LIKE"/>
    <property type="match status" value="1"/>
</dbReference>
<comment type="subcellular location">
    <subcellularLocation>
        <location evidence="1">Membrane</location>
        <topology evidence="1">Multi-pass membrane protein</topology>
    </subcellularLocation>
</comment>
<dbReference type="GO" id="GO:0005524">
    <property type="term" value="F:ATP binding"/>
    <property type="evidence" value="ECO:0007669"/>
    <property type="project" value="UniProtKB-KW"/>
</dbReference>
<organism evidence="9 10">
    <name type="scientific">Turnera subulata</name>
    <dbReference type="NCBI Taxonomy" id="218843"/>
    <lineage>
        <taxon>Eukaryota</taxon>
        <taxon>Viridiplantae</taxon>
        <taxon>Streptophyta</taxon>
        <taxon>Embryophyta</taxon>
        <taxon>Tracheophyta</taxon>
        <taxon>Spermatophyta</taxon>
        <taxon>Magnoliopsida</taxon>
        <taxon>eudicotyledons</taxon>
        <taxon>Gunneridae</taxon>
        <taxon>Pentapetalae</taxon>
        <taxon>rosids</taxon>
        <taxon>fabids</taxon>
        <taxon>Malpighiales</taxon>
        <taxon>Passifloraceae</taxon>
        <taxon>Turnera</taxon>
    </lineage>
</organism>
<dbReference type="PANTHER" id="PTHR48040">
    <property type="entry name" value="PLEIOTROPIC DRUG RESISTANCE PROTEIN 1-LIKE ISOFORM X1"/>
    <property type="match status" value="1"/>
</dbReference>
<evidence type="ECO:0000256" key="6">
    <source>
        <dbReference type="ARBA" id="ARBA00023136"/>
    </source>
</evidence>
<keyword evidence="5 7" id="KW-1133">Transmembrane helix</keyword>
<evidence type="ECO:0000256" key="2">
    <source>
        <dbReference type="ARBA" id="ARBA00022692"/>
    </source>
</evidence>
<keyword evidence="2 7" id="KW-0812">Transmembrane</keyword>
<dbReference type="SUPFAM" id="SSF52540">
    <property type="entry name" value="P-loop containing nucleoside triphosphate hydrolases"/>
    <property type="match status" value="1"/>
</dbReference>
<evidence type="ECO:0000256" key="3">
    <source>
        <dbReference type="ARBA" id="ARBA00022741"/>
    </source>
</evidence>
<keyword evidence="3" id="KW-0547">Nucleotide-binding</keyword>
<dbReference type="Gene3D" id="3.40.50.300">
    <property type="entry name" value="P-loop containing nucleotide triphosphate hydrolases"/>
    <property type="match status" value="1"/>
</dbReference>
<keyword evidence="6 7" id="KW-0472">Membrane</keyword>
<dbReference type="GO" id="GO:0016887">
    <property type="term" value="F:ATP hydrolysis activity"/>
    <property type="evidence" value="ECO:0007669"/>
    <property type="project" value="InterPro"/>
</dbReference>
<dbReference type="InterPro" id="IPR003593">
    <property type="entry name" value="AAA+_ATPase"/>
</dbReference>
<evidence type="ECO:0000256" key="1">
    <source>
        <dbReference type="ARBA" id="ARBA00004141"/>
    </source>
</evidence>
<evidence type="ECO:0000259" key="8">
    <source>
        <dbReference type="PROSITE" id="PS50893"/>
    </source>
</evidence>
<dbReference type="GO" id="GO:0016020">
    <property type="term" value="C:membrane"/>
    <property type="evidence" value="ECO:0007669"/>
    <property type="project" value="UniProtKB-SubCell"/>
</dbReference>
<feature type="transmembrane region" description="Helical" evidence="7">
    <location>
        <begin position="582"/>
        <end position="603"/>
    </location>
</feature>
<reference evidence="9" key="1">
    <citation type="submission" date="2022-02" db="EMBL/GenBank/DDBJ databases">
        <authorList>
            <person name="Henning P.M."/>
            <person name="McCubbin A.G."/>
            <person name="Shore J.S."/>
        </authorList>
    </citation>
    <scope>NUCLEOTIDE SEQUENCE</scope>
    <source>
        <strain evidence="9">F60SS</strain>
        <tissue evidence="9">Leaves</tissue>
    </source>
</reference>
<evidence type="ECO:0000313" key="10">
    <source>
        <dbReference type="Proteomes" id="UP001141552"/>
    </source>
</evidence>
<dbReference type="InterPro" id="IPR027417">
    <property type="entry name" value="P-loop_NTPase"/>
</dbReference>
<dbReference type="SMART" id="SM00382">
    <property type="entry name" value="AAA"/>
    <property type="match status" value="1"/>
</dbReference>
<dbReference type="Pfam" id="PF01061">
    <property type="entry name" value="ABC2_membrane"/>
    <property type="match status" value="1"/>
</dbReference>
<gene>
    <name evidence="9" type="primary">ABCG53</name>
    <name evidence="9" type="ORF">Tsubulata_038629</name>
</gene>
<feature type="transmembrane region" description="Helical" evidence="7">
    <location>
        <begin position="661"/>
        <end position="687"/>
    </location>
</feature>
<dbReference type="OrthoDB" id="66620at2759"/>
<comment type="caution">
    <text evidence="9">The sequence shown here is derived from an EMBL/GenBank/DDBJ whole genome shotgun (WGS) entry which is preliminary data.</text>
</comment>
<keyword evidence="10" id="KW-1185">Reference proteome</keyword>
<evidence type="ECO:0000256" key="7">
    <source>
        <dbReference type="SAM" id="Phobius"/>
    </source>
</evidence>